<dbReference type="SUPFAM" id="SSF52540">
    <property type="entry name" value="P-loop containing nucleoside triphosphate hydrolases"/>
    <property type="match status" value="1"/>
</dbReference>
<dbReference type="PANTHER" id="PTHR30050:SF5">
    <property type="entry name" value="DNAA REGULATORY INACTIVATOR HDA"/>
    <property type="match status" value="1"/>
</dbReference>
<dbReference type="Proteomes" id="UP000183107">
    <property type="component" value="Unassembled WGS sequence"/>
</dbReference>
<dbReference type="InterPro" id="IPR055199">
    <property type="entry name" value="Hda_lid"/>
</dbReference>
<evidence type="ECO:0000259" key="1">
    <source>
        <dbReference type="Pfam" id="PF00910"/>
    </source>
</evidence>
<dbReference type="AlphaFoldDB" id="A0A1I5B125"/>
<sequence length="225" mass="24849">MEQLLLGITPSPQPTLINFVPGRNAELLQALDGVLAGRESERIIYLWGPPGCGRSHLLQGVAGVCMRNKMSTAYFACDENTHFADGSETDCVLVDDVDRLNDGAQIGLFNLYNRIRDEGAAFLLVTGPAAPAQLKLREDLVTRLGWGLVYQVHELTDEEKVEAMKSHAISRGLDLSQEVCDYLLRHERRDLPSLMATLDALDSYSLASQRKITVPLVRELLQATS</sequence>
<dbReference type="Gene3D" id="1.10.8.60">
    <property type="match status" value="1"/>
</dbReference>
<dbReference type="GO" id="GO:0006270">
    <property type="term" value="P:DNA replication initiation"/>
    <property type="evidence" value="ECO:0007669"/>
    <property type="project" value="TreeGrafter"/>
</dbReference>
<evidence type="ECO:0000313" key="4">
    <source>
        <dbReference type="Proteomes" id="UP000183107"/>
    </source>
</evidence>
<dbReference type="InterPro" id="IPR027417">
    <property type="entry name" value="P-loop_NTPase"/>
</dbReference>
<dbReference type="EMBL" id="FOVJ01000002">
    <property type="protein sequence ID" value="SFN68330.1"/>
    <property type="molecule type" value="Genomic_DNA"/>
</dbReference>
<dbReference type="NCBIfam" id="TIGR03420">
    <property type="entry name" value="DnaA_homol_Hda"/>
    <property type="match status" value="1"/>
</dbReference>
<organism evidence="3 4">
    <name type="scientific">Nitrosospira briensis</name>
    <dbReference type="NCBI Taxonomy" id="35799"/>
    <lineage>
        <taxon>Bacteria</taxon>
        <taxon>Pseudomonadati</taxon>
        <taxon>Pseudomonadota</taxon>
        <taxon>Betaproteobacteria</taxon>
        <taxon>Nitrosomonadales</taxon>
        <taxon>Nitrosomonadaceae</taxon>
        <taxon>Nitrosospira</taxon>
    </lineage>
</organism>
<dbReference type="Gene3D" id="3.40.50.300">
    <property type="entry name" value="P-loop containing nucleotide triphosphate hydrolases"/>
    <property type="match status" value="1"/>
</dbReference>
<evidence type="ECO:0000313" key="3">
    <source>
        <dbReference type="EMBL" id="SFN68330.1"/>
    </source>
</evidence>
<dbReference type="STRING" id="1266925.GCA_000619905_01853"/>
<dbReference type="RefSeq" id="WP_074796388.1">
    <property type="nucleotide sequence ID" value="NZ_FOVJ01000002.1"/>
</dbReference>
<reference evidence="4" key="1">
    <citation type="submission" date="2016-10" db="EMBL/GenBank/DDBJ databases">
        <authorList>
            <person name="Varghese N."/>
        </authorList>
    </citation>
    <scope>NUCLEOTIDE SEQUENCE [LARGE SCALE GENOMIC DNA]</scope>
    <source>
        <strain evidence="4">Nsp8</strain>
    </source>
</reference>
<name>A0A1I5B125_9PROT</name>
<dbReference type="Pfam" id="PF00910">
    <property type="entry name" value="RNA_helicase"/>
    <property type="match status" value="1"/>
</dbReference>
<dbReference type="PANTHER" id="PTHR30050">
    <property type="entry name" value="CHROMOSOMAL REPLICATION INITIATOR PROTEIN DNAA"/>
    <property type="match status" value="1"/>
</dbReference>
<feature type="domain" description="Helicase superfamily 3 single-stranded DNA/RNA virus" evidence="1">
    <location>
        <begin position="44"/>
        <end position="105"/>
    </location>
</feature>
<gene>
    <name evidence="3" type="ORF">SAMN05216386_1616</name>
</gene>
<dbReference type="OrthoDB" id="9784878at2"/>
<evidence type="ECO:0000259" key="2">
    <source>
        <dbReference type="Pfam" id="PF22688"/>
    </source>
</evidence>
<dbReference type="InterPro" id="IPR000605">
    <property type="entry name" value="Helicase_SF3_ssDNA/RNA_vir"/>
</dbReference>
<protein>
    <submittedName>
        <fullName evidence="3">Regulatory inactivation of DnaA Hda protein</fullName>
    </submittedName>
</protein>
<dbReference type="GO" id="GO:0003688">
    <property type="term" value="F:DNA replication origin binding"/>
    <property type="evidence" value="ECO:0007669"/>
    <property type="project" value="TreeGrafter"/>
</dbReference>
<dbReference type="InterPro" id="IPR017788">
    <property type="entry name" value="Hda"/>
</dbReference>
<dbReference type="GO" id="GO:0005886">
    <property type="term" value="C:plasma membrane"/>
    <property type="evidence" value="ECO:0007669"/>
    <property type="project" value="TreeGrafter"/>
</dbReference>
<dbReference type="GO" id="GO:0003723">
    <property type="term" value="F:RNA binding"/>
    <property type="evidence" value="ECO:0007669"/>
    <property type="project" value="InterPro"/>
</dbReference>
<dbReference type="GO" id="GO:0003724">
    <property type="term" value="F:RNA helicase activity"/>
    <property type="evidence" value="ECO:0007669"/>
    <property type="project" value="InterPro"/>
</dbReference>
<dbReference type="GO" id="GO:0032297">
    <property type="term" value="P:negative regulation of DNA-templated DNA replication initiation"/>
    <property type="evidence" value="ECO:0007669"/>
    <property type="project" value="InterPro"/>
</dbReference>
<proteinExistence type="predicted"/>
<accession>A0A1I5B125</accession>
<feature type="domain" description="Hda lid" evidence="2">
    <location>
        <begin position="157"/>
        <end position="221"/>
    </location>
</feature>
<keyword evidence="4" id="KW-1185">Reference proteome</keyword>
<dbReference type="Pfam" id="PF22688">
    <property type="entry name" value="Hda_lid"/>
    <property type="match status" value="1"/>
</dbReference>